<sequence length="327" mass="37721">MLQYLIIIKPLGFLYGSAGLFLSPENLVGRSGNRFPPTAATVSGLFAHSNPTNIRDLQIAGPFWANSEQPDNFFVPTPFIYLAKKPLANYFQDQENNDNGKIQHTLTWQEKWQEKDGKQIEGKFDRDSWIPINQWYNPQKAYGSPWQYHPHLHPRLLEEQRKVKTGELFLENAVQLHPDACLVYLANQLLENGWYRFGGESHLVEVKSLELSSHLQTLFNQDVGQYFALITAAIWGTNRLSTRNPSDWQLETLNTERPITYRYRFGGKDKVKRLSRGRYAVPAGTVYRLKKPLPSWQNWQESWFPTEGVSLKRWGCGLALPLENIAK</sequence>
<evidence type="ECO:0008006" key="3">
    <source>
        <dbReference type="Google" id="ProtNLM"/>
    </source>
</evidence>
<protein>
    <recommendedName>
        <fullName evidence="3">CRISPR-associated protein Cmr3</fullName>
    </recommendedName>
</protein>
<dbReference type="PATRIC" id="fig|1638788.3.peg.2095"/>
<dbReference type="Pfam" id="PF09700">
    <property type="entry name" value="Cas_Cmr3"/>
    <property type="match status" value="1"/>
</dbReference>
<keyword evidence="2" id="KW-1185">Reference proteome</keyword>
<name>A0A0K1RZH0_9CHRO</name>
<organism evidence="1 2">
    <name type="scientific">Microcystis panniformis FACHB-1757</name>
    <dbReference type="NCBI Taxonomy" id="1638788"/>
    <lineage>
        <taxon>Bacteria</taxon>
        <taxon>Bacillati</taxon>
        <taxon>Cyanobacteriota</taxon>
        <taxon>Cyanophyceae</taxon>
        <taxon>Oscillatoriophycideae</taxon>
        <taxon>Chroococcales</taxon>
        <taxon>Microcystaceae</taxon>
        <taxon>Microcystis</taxon>
    </lineage>
</organism>
<dbReference type="AlphaFoldDB" id="A0A0K1RZH0"/>
<dbReference type="RefSeq" id="WP_052276238.1">
    <property type="nucleotide sequence ID" value="NZ_CP011339.1"/>
</dbReference>
<evidence type="ECO:0000313" key="2">
    <source>
        <dbReference type="Proteomes" id="UP000068167"/>
    </source>
</evidence>
<gene>
    <name evidence="1" type="ORF">VL20_2083</name>
</gene>
<dbReference type="EMBL" id="CP011339">
    <property type="protein sequence ID" value="AKV67200.1"/>
    <property type="molecule type" value="Genomic_DNA"/>
</dbReference>
<dbReference type="InterPro" id="IPR019117">
    <property type="entry name" value="CRISPR-assoc_protein_Cmr3"/>
</dbReference>
<accession>A0A0K1RZH0</accession>
<dbReference type="Proteomes" id="UP000068167">
    <property type="component" value="Chromosome"/>
</dbReference>
<dbReference type="KEGG" id="mpk:VL20_2083"/>
<evidence type="ECO:0000313" key="1">
    <source>
        <dbReference type="EMBL" id="AKV67200.1"/>
    </source>
</evidence>
<reference evidence="1 2" key="1">
    <citation type="journal article" date="2016" name="Stand. Genomic Sci.">
        <title>Complete genome sequence and genomic characterization of Microcystis panniformis FACHB 1757 by third-generation sequencing.</title>
        <authorList>
            <person name="Zhang J.Y."/>
            <person name="Guan R."/>
            <person name="Zhang H.J."/>
            <person name="Li H."/>
            <person name="Xiao P."/>
            <person name="Yu G.L."/>
            <person name="Du L."/>
            <person name="Cao D.M."/>
            <person name="Zhu B.C."/>
            <person name="Li R.H."/>
            <person name="Lu Z.H."/>
        </authorList>
    </citation>
    <scope>NUCLEOTIDE SEQUENCE [LARGE SCALE GENOMIC DNA]</scope>
    <source>
        <strain evidence="1 2">FACHB-1757</strain>
    </source>
</reference>
<proteinExistence type="predicted"/>